<accession>A0ABV6JTX0</accession>
<dbReference type="Proteomes" id="UP001589865">
    <property type="component" value="Unassembled WGS sequence"/>
</dbReference>
<dbReference type="EMBL" id="JBHLUN010000008">
    <property type="protein sequence ID" value="MFC0409170.1"/>
    <property type="molecule type" value="Genomic_DNA"/>
</dbReference>
<proteinExistence type="predicted"/>
<evidence type="ECO:0000313" key="2">
    <source>
        <dbReference type="Proteomes" id="UP001589865"/>
    </source>
</evidence>
<protein>
    <submittedName>
        <fullName evidence="1">Sensor domain-containing protein</fullName>
    </submittedName>
</protein>
<gene>
    <name evidence="1" type="ORF">ACFFGY_13005</name>
</gene>
<name>A0ABV6JTX0_9PROT</name>
<comment type="caution">
    <text evidence="1">The sequence shown here is derived from an EMBL/GenBank/DDBJ whole genome shotgun (WGS) entry which is preliminary data.</text>
</comment>
<dbReference type="RefSeq" id="WP_377044917.1">
    <property type="nucleotide sequence ID" value="NZ_JBHLUN010000008.1"/>
</dbReference>
<organism evidence="1 2">
    <name type="scientific">Roseomonas elaeocarpi</name>
    <dbReference type="NCBI Taxonomy" id="907779"/>
    <lineage>
        <taxon>Bacteria</taxon>
        <taxon>Pseudomonadati</taxon>
        <taxon>Pseudomonadota</taxon>
        <taxon>Alphaproteobacteria</taxon>
        <taxon>Acetobacterales</taxon>
        <taxon>Roseomonadaceae</taxon>
        <taxon>Roseomonas</taxon>
    </lineage>
</organism>
<dbReference type="Gene3D" id="3.40.50.12580">
    <property type="match status" value="1"/>
</dbReference>
<dbReference type="InterPro" id="IPR043148">
    <property type="entry name" value="TagF_C"/>
</dbReference>
<reference evidence="1 2" key="1">
    <citation type="submission" date="2024-09" db="EMBL/GenBank/DDBJ databases">
        <authorList>
            <person name="Sun Q."/>
            <person name="Mori K."/>
        </authorList>
    </citation>
    <scope>NUCLEOTIDE SEQUENCE [LARGE SCALE GENOMIC DNA]</scope>
    <source>
        <strain evidence="1 2">TBRC 5777</strain>
    </source>
</reference>
<keyword evidence="2" id="KW-1185">Reference proteome</keyword>
<dbReference type="SUPFAM" id="SSF53756">
    <property type="entry name" value="UDP-Glycosyltransferase/glycogen phosphorylase"/>
    <property type="match status" value="1"/>
</dbReference>
<evidence type="ECO:0000313" key="1">
    <source>
        <dbReference type="EMBL" id="MFC0409170.1"/>
    </source>
</evidence>
<sequence>MPVTTAPPREAQSCSDPRWQDRTVVDAAPPDATPARWSVGFLYNAQAHHILHSLPLACALSRHAEVAVTVMSPSATHLALAERLAGYYPGHRLRFQRLRAPPGLARSKAVVLLLNATTLARFDALVLPERTSLLLRRLGVRHPKLIHSFHGASGHDRAGDPRLAQFDLLLAPSAQRLERIAAAGIRPRAAAVTGYNKLDLIRRMGTDRPQLFPNSAPVVLYNPHHRPATSSWPLVGRQVLDHFAAQRERNLVFAPHIRLFDPPAAYRSTFRRYEGLEQLRIDLGSTASIDMTYTLGADLYLGDISSQVTEFLIRPRPCVFLNPRGIDWQGRPDFAAWQLGRVVRTLPEMVDAIRTADEWQAEFAERQREAFAEAFPEGEVPAPVQGAEAILKLLRGER</sequence>